<dbReference type="AlphaFoldDB" id="A0AAP5TBX5"/>
<evidence type="ECO:0000313" key="2">
    <source>
        <dbReference type="EMBL" id="MDV7693763.1"/>
    </source>
</evidence>
<dbReference type="Proteomes" id="UP001275867">
    <property type="component" value="Unassembled WGS sequence"/>
</dbReference>
<dbReference type="PROSITE" id="PS50902">
    <property type="entry name" value="FLAVODOXIN_LIKE"/>
    <property type="match status" value="1"/>
</dbReference>
<name>A0AAP5TBX5_9LACO</name>
<dbReference type="GO" id="GO:0009055">
    <property type="term" value="F:electron transfer activity"/>
    <property type="evidence" value="ECO:0007669"/>
    <property type="project" value="InterPro"/>
</dbReference>
<reference evidence="2" key="2">
    <citation type="submission" date="2019-10" db="EMBL/GenBank/DDBJ databases">
        <title>Malate fermentation in French cider.</title>
        <authorList>
            <person name="Cousin F.J."/>
            <person name="Medina Fernandez S."/>
            <person name="Misery B."/>
            <person name="Laplace J.-M."/>
            <person name="Cretenet M."/>
        </authorList>
    </citation>
    <scope>NUCLEOTIDE SEQUENCE</scope>
    <source>
        <strain evidence="2">UCMA15901</strain>
    </source>
</reference>
<dbReference type="GO" id="GO:0010181">
    <property type="term" value="F:FMN binding"/>
    <property type="evidence" value="ECO:0007669"/>
    <property type="project" value="InterPro"/>
</dbReference>
<dbReference type="InterPro" id="IPR001226">
    <property type="entry name" value="Flavodoxin_CS"/>
</dbReference>
<gene>
    <name evidence="3" type="ORF">A7K95_04565</name>
    <name evidence="2" type="ORF">GA842_02470</name>
</gene>
<protein>
    <recommendedName>
        <fullName evidence="1">Flavodoxin-like domain-containing protein</fullName>
    </recommendedName>
</protein>
<dbReference type="GO" id="GO:0016651">
    <property type="term" value="F:oxidoreductase activity, acting on NAD(P)H"/>
    <property type="evidence" value="ECO:0007669"/>
    <property type="project" value="UniProtKB-ARBA"/>
</dbReference>
<dbReference type="PANTHER" id="PTHR39201:SF1">
    <property type="entry name" value="FLAVODOXIN-LIKE DOMAIN-CONTAINING PROTEIN"/>
    <property type="match status" value="1"/>
</dbReference>
<evidence type="ECO:0000313" key="4">
    <source>
        <dbReference type="Proteomes" id="UP000077280"/>
    </source>
</evidence>
<feature type="domain" description="Flavodoxin-like" evidence="1">
    <location>
        <begin position="6"/>
        <end position="138"/>
    </location>
</feature>
<dbReference type="Pfam" id="PF12682">
    <property type="entry name" value="Flavodoxin_4"/>
    <property type="match status" value="1"/>
</dbReference>
<comment type="caution">
    <text evidence="2">The sequence shown here is derived from an EMBL/GenBank/DDBJ whole genome shotgun (WGS) entry which is preliminary data.</text>
</comment>
<dbReference type="SUPFAM" id="SSF52218">
    <property type="entry name" value="Flavoproteins"/>
    <property type="match status" value="1"/>
</dbReference>
<accession>A0AAP5TBX5</accession>
<sequence>MADEGSLIIYFSLTGNTKSAAEKLQKKTGAAIYQLQPEKPYPTDYNGIVAAGEKEKDNQIHPKLGGNLPDFNQYSKIYVGYPTWWSQPPMIIHSLFEQGNFTGKEVVAFSTSASTPLADTVDVIQKLAKENGATFVVE</sequence>
<proteinExistence type="predicted"/>
<organism evidence="2 5">
    <name type="scientific">Pediococcus parvulus</name>
    <dbReference type="NCBI Taxonomy" id="54062"/>
    <lineage>
        <taxon>Bacteria</taxon>
        <taxon>Bacillati</taxon>
        <taxon>Bacillota</taxon>
        <taxon>Bacilli</taxon>
        <taxon>Lactobacillales</taxon>
        <taxon>Lactobacillaceae</taxon>
        <taxon>Pediococcus</taxon>
    </lineage>
</organism>
<dbReference type="EMBL" id="WERX01000005">
    <property type="protein sequence ID" value="MDV7693763.1"/>
    <property type="molecule type" value="Genomic_DNA"/>
</dbReference>
<evidence type="ECO:0000259" key="1">
    <source>
        <dbReference type="PROSITE" id="PS50902"/>
    </source>
</evidence>
<evidence type="ECO:0000313" key="5">
    <source>
        <dbReference type="Proteomes" id="UP001275867"/>
    </source>
</evidence>
<dbReference type="PROSITE" id="PS00201">
    <property type="entry name" value="FLAVODOXIN"/>
    <property type="match status" value="1"/>
</dbReference>
<dbReference type="Gene3D" id="3.40.50.360">
    <property type="match status" value="1"/>
</dbReference>
<dbReference type="InterPro" id="IPR008254">
    <property type="entry name" value="Flavodoxin/NO_synth"/>
</dbReference>
<evidence type="ECO:0000313" key="3">
    <source>
        <dbReference type="EMBL" id="OAD64516.1"/>
    </source>
</evidence>
<keyword evidence="4" id="KW-1185">Reference proteome</keyword>
<dbReference type="PANTHER" id="PTHR39201">
    <property type="entry name" value="EXPORTED PROTEIN-RELATED"/>
    <property type="match status" value="1"/>
</dbReference>
<dbReference type="InterPro" id="IPR029039">
    <property type="entry name" value="Flavoprotein-like_sf"/>
</dbReference>
<reference evidence="3 4" key="1">
    <citation type="submission" date="2016-05" db="EMBL/GenBank/DDBJ databases">
        <title>Draft genome sequence of Pediococcus parvulus 2.6, a probiotic beta-glucan producer strain.</title>
        <authorList>
            <person name="Mohedano M.L."/>
            <person name="Perez-Ramos A."/>
            <person name="Duenas M.T."/>
            <person name="Lamontanara A."/>
            <person name="Orru L."/>
            <person name="Spano G."/>
            <person name="Capozzi V."/>
            <person name="Lopez P."/>
        </authorList>
    </citation>
    <scope>NUCLEOTIDE SEQUENCE [LARGE SCALE GENOMIC DNA]</scope>
    <source>
        <strain evidence="3 4">2.6</strain>
    </source>
</reference>
<dbReference type="EMBL" id="LXND01000032">
    <property type="protein sequence ID" value="OAD64516.1"/>
    <property type="molecule type" value="Genomic_DNA"/>
</dbReference>
<dbReference type="Proteomes" id="UP000077280">
    <property type="component" value="Unassembled WGS sequence"/>
</dbReference>